<dbReference type="GO" id="GO:0000502">
    <property type="term" value="C:proteasome complex"/>
    <property type="evidence" value="ECO:0007669"/>
    <property type="project" value="UniProtKB-KW"/>
</dbReference>
<evidence type="ECO:0000313" key="2">
    <source>
        <dbReference type="Proteomes" id="UP000735302"/>
    </source>
</evidence>
<sequence length="180" mass="21002">MDDCSSSSEDEKCAHSSQDQTCFSKFGPSVLSHPPKLSESDMEIWTDYLGDYVDMWLRNGPRFFEDQKYKMVRLALCPFLFNITDNLPRVWINVLSNFGILGRERSDDRILLSASEMESFEMAELIFKRCADLTVESKNDLKEILNFIYDIEERPGSGERIDVYYALDRLPDLKLFHSIW</sequence>
<keyword evidence="2" id="KW-1185">Reference proteome</keyword>
<proteinExistence type="predicted"/>
<gene>
    <name evidence="1" type="ORF">PoB_005650800</name>
</gene>
<dbReference type="AlphaFoldDB" id="A0AAV4CEU0"/>
<organism evidence="1 2">
    <name type="scientific">Plakobranchus ocellatus</name>
    <dbReference type="NCBI Taxonomy" id="259542"/>
    <lineage>
        <taxon>Eukaryota</taxon>
        <taxon>Metazoa</taxon>
        <taxon>Spiralia</taxon>
        <taxon>Lophotrochozoa</taxon>
        <taxon>Mollusca</taxon>
        <taxon>Gastropoda</taxon>
        <taxon>Heterobranchia</taxon>
        <taxon>Euthyneura</taxon>
        <taxon>Panpulmonata</taxon>
        <taxon>Sacoglossa</taxon>
        <taxon>Placobranchoidea</taxon>
        <taxon>Plakobranchidae</taxon>
        <taxon>Plakobranchus</taxon>
    </lineage>
</organism>
<accession>A0AAV4CEU0</accession>
<dbReference type="EMBL" id="BLXT01006199">
    <property type="protein sequence ID" value="GFO30003.1"/>
    <property type="molecule type" value="Genomic_DNA"/>
</dbReference>
<reference evidence="1 2" key="1">
    <citation type="journal article" date="2021" name="Elife">
        <title>Chloroplast acquisition without the gene transfer in kleptoplastic sea slugs, Plakobranchus ocellatus.</title>
        <authorList>
            <person name="Maeda T."/>
            <person name="Takahashi S."/>
            <person name="Yoshida T."/>
            <person name="Shimamura S."/>
            <person name="Takaki Y."/>
            <person name="Nagai Y."/>
            <person name="Toyoda A."/>
            <person name="Suzuki Y."/>
            <person name="Arimoto A."/>
            <person name="Ishii H."/>
            <person name="Satoh N."/>
            <person name="Nishiyama T."/>
            <person name="Hasebe M."/>
            <person name="Maruyama T."/>
            <person name="Minagawa J."/>
            <person name="Obokata J."/>
            <person name="Shigenobu S."/>
        </authorList>
    </citation>
    <scope>NUCLEOTIDE SEQUENCE [LARGE SCALE GENOMIC DNA]</scope>
</reference>
<name>A0AAV4CEU0_9GAST</name>
<keyword evidence="1" id="KW-0647">Proteasome</keyword>
<comment type="caution">
    <text evidence="1">The sequence shown here is derived from an EMBL/GenBank/DDBJ whole genome shotgun (WGS) entry which is preliminary data.</text>
</comment>
<protein>
    <submittedName>
        <fullName evidence="1">26S proteasome non-ATPase regulatory subunit 9-like</fullName>
    </submittedName>
</protein>
<dbReference type="Proteomes" id="UP000735302">
    <property type="component" value="Unassembled WGS sequence"/>
</dbReference>
<evidence type="ECO:0000313" key="1">
    <source>
        <dbReference type="EMBL" id="GFO30003.1"/>
    </source>
</evidence>